<sequence>MSIIQDPAPTNQMDELAFKLQLLYYYSKLLMKSLDEQSQLLHEIEVQKSELEELETIAEAQKDINNADN</sequence>
<proteinExistence type="predicted"/>
<dbReference type="AlphaFoldDB" id="A0A8J5R8U9"/>
<organism evidence="2 3">
    <name type="scientific">Cotesia typhae</name>
    <dbReference type="NCBI Taxonomy" id="2053667"/>
    <lineage>
        <taxon>Eukaryota</taxon>
        <taxon>Metazoa</taxon>
        <taxon>Ecdysozoa</taxon>
        <taxon>Arthropoda</taxon>
        <taxon>Hexapoda</taxon>
        <taxon>Insecta</taxon>
        <taxon>Pterygota</taxon>
        <taxon>Neoptera</taxon>
        <taxon>Endopterygota</taxon>
        <taxon>Hymenoptera</taxon>
        <taxon>Apocrita</taxon>
        <taxon>Ichneumonoidea</taxon>
        <taxon>Braconidae</taxon>
        <taxon>Microgastrinae</taxon>
        <taxon>Cotesia</taxon>
    </lineage>
</organism>
<evidence type="ECO:0000313" key="2">
    <source>
        <dbReference type="EMBL" id="KAG8040844.1"/>
    </source>
</evidence>
<keyword evidence="1" id="KW-0175">Coiled coil</keyword>
<protein>
    <submittedName>
        <fullName evidence="2">Uncharacterized protein</fullName>
    </submittedName>
</protein>
<evidence type="ECO:0000313" key="3">
    <source>
        <dbReference type="Proteomes" id="UP000729913"/>
    </source>
</evidence>
<reference evidence="2" key="1">
    <citation type="submission" date="2020-03" db="EMBL/GenBank/DDBJ databases">
        <authorList>
            <person name="Chebbi M.A."/>
            <person name="Drezen J.M."/>
        </authorList>
    </citation>
    <scope>NUCLEOTIDE SEQUENCE</scope>
    <source>
        <tissue evidence="2">Whole body</tissue>
    </source>
</reference>
<keyword evidence="3" id="KW-1185">Reference proteome</keyword>
<dbReference type="EMBL" id="JAAOIC020000019">
    <property type="protein sequence ID" value="KAG8040844.1"/>
    <property type="molecule type" value="Genomic_DNA"/>
</dbReference>
<comment type="caution">
    <text evidence="2">The sequence shown here is derived from an EMBL/GenBank/DDBJ whole genome shotgun (WGS) entry which is preliminary data.</text>
</comment>
<name>A0A8J5R8U9_9HYME</name>
<accession>A0A8J5R8U9</accession>
<dbReference type="Proteomes" id="UP000729913">
    <property type="component" value="Unassembled WGS sequence"/>
</dbReference>
<reference evidence="2" key="2">
    <citation type="submission" date="2021-04" db="EMBL/GenBank/DDBJ databases">
        <title>Genome-wide patterns of bracovirus chromosomal integration into multiple host tissues during parasitism.</title>
        <authorList>
            <person name="Chebbi M.A.C."/>
        </authorList>
    </citation>
    <scope>NUCLEOTIDE SEQUENCE</scope>
    <source>
        <tissue evidence="2">Whole body</tissue>
    </source>
</reference>
<gene>
    <name evidence="2" type="ORF">G9C98_001832</name>
</gene>
<evidence type="ECO:0000256" key="1">
    <source>
        <dbReference type="SAM" id="Coils"/>
    </source>
</evidence>
<feature type="coiled-coil region" evidence="1">
    <location>
        <begin position="34"/>
        <end position="64"/>
    </location>
</feature>